<keyword evidence="5" id="KW-0539">Nucleus</keyword>
<evidence type="ECO:0000256" key="5">
    <source>
        <dbReference type="ARBA" id="ARBA00023242"/>
    </source>
</evidence>
<reference evidence="7 8" key="1">
    <citation type="submission" date="2021-07" db="EMBL/GenBank/DDBJ databases">
        <title>The Aristolochia fimbriata genome: insights into angiosperm evolution, floral development and chemical biosynthesis.</title>
        <authorList>
            <person name="Jiao Y."/>
        </authorList>
    </citation>
    <scope>NUCLEOTIDE SEQUENCE [LARGE SCALE GENOMIC DNA]</scope>
    <source>
        <strain evidence="7">IBCAS-2021</strain>
        <tissue evidence="7">Leaf</tissue>
    </source>
</reference>
<keyword evidence="3" id="KW-0238">DNA-binding</keyword>
<dbReference type="Proteomes" id="UP000825729">
    <property type="component" value="Unassembled WGS sequence"/>
</dbReference>
<sequence length="179" mass="20761">MVGPRYYQLKIPGSIRRILPKATTPVTLLYRNKRWEMAYKGSNPFQGLCFLGWKKFVLDNEIMLGEGIVFELVNSEDVEFKVPPSHFRKKLPAAAVTVTLSYRNKRWEVRYRGDSSFKSFTRPTWKKFVMDNNVRFGDGLVFELINAENLEFKVQILRSEEPPESFEGQSLDSTAIVID</sequence>
<keyword evidence="8" id="KW-1185">Reference proteome</keyword>
<organism evidence="7 8">
    <name type="scientific">Aristolochia fimbriata</name>
    <name type="common">White veined hardy Dutchman's pipe vine</name>
    <dbReference type="NCBI Taxonomy" id="158543"/>
    <lineage>
        <taxon>Eukaryota</taxon>
        <taxon>Viridiplantae</taxon>
        <taxon>Streptophyta</taxon>
        <taxon>Embryophyta</taxon>
        <taxon>Tracheophyta</taxon>
        <taxon>Spermatophyta</taxon>
        <taxon>Magnoliopsida</taxon>
        <taxon>Magnoliidae</taxon>
        <taxon>Piperales</taxon>
        <taxon>Aristolochiaceae</taxon>
        <taxon>Aristolochia</taxon>
    </lineage>
</organism>
<dbReference type="EMBL" id="JAINDJ010000003">
    <property type="protein sequence ID" value="KAG9455221.1"/>
    <property type="molecule type" value="Genomic_DNA"/>
</dbReference>
<evidence type="ECO:0000256" key="2">
    <source>
        <dbReference type="ARBA" id="ARBA00023015"/>
    </source>
</evidence>
<dbReference type="AlphaFoldDB" id="A0AAV7F5V6"/>
<accession>A0AAV7F5V6</accession>
<keyword evidence="2" id="KW-0805">Transcription regulation</keyword>
<name>A0AAV7F5V6_ARIFI</name>
<keyword evidence="4" id="KW-0804">Transcription</keyword>
<dbReference type="SUPFAM" id="SSF101936">
    <property type="entry name" value="DNA-binding pseudobarrel domain"/>
    <property type="match status" value="2"/>
</dbReference>
<comment type="caution">
    <text evidence="7">The sequence shown here is derived from an EMBL/GenBank/DDBJ whole genome shotgun (WGS) entry which is preliminary data.</text>
</comment>
<evidence type="ECO:0000256" key="4">
    <source>
        <dbReference type="ARBA" id="ARBA00023163"/>
    </source>
</evidence>
<dbReference type="Gene3D" id="2.40.330.10">
    <property type="entry name" value="DNA-binding pseudobarrel domain"/>
    <property type="match status" value="2"/>
</dbReference>
<evidence type="ECO:0000259" key="6">
    <source>
        <dbReference type="PROSITE" id="PS50863"/>
    </source>
</evidence>
<protein>
    <recommendedName>
        <fullName evidence="6">TF-B3 domain-containing protein</fullName>
    </recommendedName>
</protein>
<dbReference type="InterPro" id="IPR044837">
    <property type="entry name" value="REM16-like"/>
</dbReference>
<dbReference type="PROSITE" id="PS50863">
    <property type="entry name" value="B3"/>
    <property type="match status" value="1"/>
</dbReference>
<dbReference type="PANTHER" id="PTHR31391:SF64">
    <property type="entry name" value="B3 DOMAIN-CONTAINING PROTEIN OS06G0112300"/>
    <property type="match status" value="1"/>
</dbReference>
<evidence type="ECO:0000313" key="7">
    <source>
        <dbReference type="EMBL" id="KAG9455221.1"/>
    </source>
</evidence>
<feature type="domain" description="TF-B3" evidence="6">
    <location>
        <begin position="65"/>
        <end position="160"/>
    </location>
</feature>
<evidence type="ECO:0000313" key="8">
    <source>
        <dbReference type="Proteomes" id="UP000825729"/>
    </source>
</evidence>
<dbReference type="InterPro" id="IPR003340">
    <property type="entry name" value="B3_DNA-bd"/>
</dbReference>
<proteinExistence type="predicted"/>
<dbReference type="PANTHER" id="PTHR31391">
    <property type="entry name" value="B3 DOMAIN-CONTAINING PROTEIN OS11G0197600-RELATED"/>
    <property type="match status" value="1"/>
</dbReference>
<dbReference type="CDD" id="cd10017">
    <property type="entry name" value="B3_DNA"/>
    <property type="match status" value="1"/>
</dbReference>
<gene>
    <name evidence="7" type="ORF">H6P81_008125</name>
</gene>
<comment type="subcellular location">
    <subcellularLocation>
        <location evidence="1">Nucleus</location>
    </subcellularLocation>
</comment>
<dbReference type="GO" id="GO:0005634">
    <property type="term" value="C:nucleus"/>
    <property type="evidence" value="ECO:0007669"/>
    <property type="project" value="UniProtKB-SubCell"/>
</dbReference>
<evidence type="ECO:0000256" key="1">
    <source>
        <dbReference type="ARBA" id="ARBA00004123"/>
    </source>
</evidence>
<dbReference type="InterPro" id="IPR015300">
    <property type="entry name" value="DNA-bd_pseudobarrel_sf"/>
</dbReference>
<dbReference type="SMART" id="SM01019">
    <property type="entry name" value="B3"/>
    <property type="match status" value="1"/>
</dbReference>
<evidence type="ECO:0000256" key="3">
    <source>
        <dbReference type="ARBA" id="ARBA00023125"/>
    </source>
</evidence>
<dbReference type="Pfam" id="PF02362">
    <property type="entry name" value="B3"/>
    <property type="match status" value="1"/>
</dbReference>
<dbReference type="GO" id="GO:0003677">
    <property type="term" value="F:DNA binding"/>
    <property type="evidence" value="ECO:0007669"/>
    <property type="project" value="UniProtKB-KW"/>
</dbReference>